<reference evidence="1" key="1">
    <citation type="journal article" date="2014" name="Int. J. Syst. Evol. Microbiol.">
        <title>Complete genome of a new Firmicutes species belonging to the dominant human colonic microbiota ('Ruminococcus bicirculans') reveals two chromosomes and a selective capacity to utilize plant glucans.</title>
        <authorList>
            <consortium name="NISC Comparative Sequencing Program"/>
            <person name="Wegmann U."/>
            <person name="Louis P."/>
            <person name="Goesmann A."/>
            <person name="Henrissat B."/>
            <person name="Duncan S.H."/>
            <person name="Flint H.J."/>
        </authorList>
    </citation>
    <scope>NUCLEOTIDE SEQUENCE</scope>
    <source>
        <strain evidence="1">CECT 8869</strain>
    </source>
</reference>
<comment type="caution">
    <text evidence="1">The sequence shown here is derived from an EMBL/GenBank/DDBJ whole genome shotgun (WGS) entry which is preliminary data.</text>
</comment>
<sequence length="169" mass="20346">MVTHLKTYMPIVILLAVCSLLTIAFTKGEDKRYERTYYEDGTLASEGWKRYNVKTDYWIFYHPNGKISMKGFYAYGKKEQYWYYYDEHRVRSKEGRYHNDQQEGWWLYYNKKGRVAHKCQLSQGMKNGYCLKYEDAQMISAEKYNKGNKIREWQSFDAFTDTNSLSDLK</sequence>
<name>A0ABT8RNH1_9FLAO</name>
<dbReference type="RefSeq" id="WP_304435451.1">
    <property type="nucleotide sequence ID" value="NZ_JAUKUC010000001.1"/>
</dbReference>
<evidence type="ECO:0000313" key="2">
    <source>
        <dbReference type="Proteomes" id="UP001168579"/>
    </source>
</evidence>
<protein>
    <recommendedName>
        <fullName evidence="3">Toxin-antitoxin system YwqK family antitoxin</fullName>
    </recommendedName>
</protein>
<gene>
    <name evidence="1" type="ORF">Q2T41_06770</name>
</gene>
<evidence type="ECO:0008006" key="3">
    <source>
        <dbReference type="Google" id="ProtNLM"/>
    </source>
</evidence>
<keyword evidence="2" id="KW-1185">Reference proteome</keyword>
<evidence type="ECO:0000313" key="1">
    <source>
        <dbReference type="EMBL" id="MDO1512355.1"/>
    </source>
</evidence>
<accession>A0ABT8RNH1</accession>
<organism evidence="1 2">
    <name type="scientific">Maribacter confluentis</name>
    <dbReference type="NCBI Taxonomy" id="1656093"/>
    <lineage>
        <taxon>Bacteria</taxon>
        <taxon>Pseudomonadati</taxon>
        <taxon>Bacteroidota</taxon>
        <taxon>Flavobacteriia</taxon>
        <taxon>Flavobacteriales</taxon>
        <taxon>Flavobacteriaceae</taxon>
        <taxon>Maribacter</taxon>
    </lineage>
</organism>
<dbReference type="Gene3D" id="2.20.110.10">
    <property type="entry name" value="Histone H3 K4-specific methyltransferase SET7/9 N-terminal domain"/>
    <property type="match status" value="2"/>
</dbReference>
<dbReference type="Proteomes" id="UP001168579">
    <property type="component" value="Unassembled WGS sequence"/>
</dbReference>
<proteinExistence type="predicted"/>
<reference evidence="1" key="2">
    <citation type="submission" date="2023-06" db="EMBL/GenBank/DDBJ databases">
        <authorList>
            <person name="Lucena T."/>
            <person name="Sun Q."/>
        </authorList>
    </citation>
    <scope>NUCLEOTIDE SEQUENCE</scope>
    <source>
        <strain evidence="1">CECT 8869</strain>
    </source>
</reference>
<dbReference type="SUPFAM" id="SSF82185">
    <property type="entry name" value="Histone H3 K4-specific methyltransferase SET7/9 N-terminal domain"/>
    <property type="match status" value="1"/>
</dbReference>
<dbReference type="EMBL" id="JAUKUC010000001">
    <property type="protein sequence ID" value="MDO1512355.1"/>
    <property type="molecule type" value="Genomic_DNA"/>
</dbReference>